<dbReference type="GO" id="GO:0043957">
    <property type="term" value="F:acryloyl-CoA reductase (NADPH) activity"/>
    <property type="evidence" value="ECO:0007669"/>
    <property type="project" value="TreeGrafter"/>
</dbReference>
<dbReference type="InterPro" id="IPR011032">
    <property type="entry name" value="GroES-like_sf"/>
</dbReference>
<dbReference type="Gene3D" id="3.90.180.10">
    <property type="entry name" value="Medium-chain alcohol dehydrogenases, catalytic domain"/>
    <property type="match status" value="1"/>
</dbReference>
<proteinExistence type="predicted"/>
<comment type="caution">
    <text evidence="2">The sequence shown here is derived from an EMBL/GenBank/DDBJ whole genome shotgun (WGS) entry which is preliminary data.</text>
</comment>
<dbReference type="Pfam" id="PF00107">
    <property type="entry name" value="ADH_zinc_N"/>
    <property type="match status" value="1"/>
</dbReference>
<dbReference type="Pfam" id="PF08240">
    <property type="entry name" value="ADH_N"/>
    <property type="match status" value="1"/>
</dbReference>
<dbReference type="NCBIfam" id="TIGR02823">
    <property type="entry name" value="oxido_YhdH"/>
    <property type="match status" value="1"/>
</dbReference>
<dbReference type="SUPFAM" id="SSF51735">
    <property type="entry name" value="NAD(P)-binding Rossmann-fold domains"/>
    <property type="match status" value="1"/>
</dbReference>
<evidence type="ECO:0000313" key="2">
    <source>
        <dbReference type="EMBL" id="RED64621.1"/>
    </source>
</evidence>
<evidence type="ECO:0000259" key="1">
    <source>
        <dbReference type="SMART" id="SM00829"/>
    </source>
</evidence>
<dbReference type="RefSeq" id="WP_115991406.1">
    <property type="nucleotide sequence ID" value="NZ_QRDY01000002.1"/>
</dbReference>
<protein>
    <submittedName>
        <fullName evidence="2">Putative YhdH/YhfP family quinone oxidoreductase</fullName>
    </submittedName>
</protein>
<sequence>MDSFKALVIDKNGNDMKIDIRDLSQELLPAGDLTVKIAYSSVNYKDALASVPNGNVVKEYPLIPGIDLAGIVISSERDGFKAGDEIIATGYGLGVSHFGGYSEYARIPAEWAVKLPPGLSMKEAMIYGTAGFTAALSVLALQESGLTVDKGPVLVTGATGGVGSVSVAILAKLGYEVVASTGKQDSADELTSLGASRVISREELMPAKARVLEKPIWAGVVDCVGGKQLASILSAVQYGGAVAISGLTGGSELPTTVFPFILRGIRLIGIDSVDVAMQARQQAWKLMASDYKPASLDSICSEITLEQIPEALQMLLGGKSQGRTVVKL</sequence>
<gene>
    <name evidence="2" type="ORF">DFP95_10238</name>
</gene>
<dbReference type="AlphaFoldDB" id="A0A3D9IS40"/>
<dbReference type="Gene3D" id="3.40.50.720">
    <property type="entry name" value="NAD(P)-binding Rossmann-like Domain"/>
    <property type="match status" value="1"/>
</dbReference>
<dbReference type="EMBL" id="QRDY01000002">
    <property type="protein sequence ID" value="RED64621.1"/>
    <property type="molecule type" value="Genomic_DNA"/>
</dbReference>
<reference evidence="2 3" key="1">
    <citation type="submission" date="2018-07" db="EMBL/GenBank/DDBJ databases">
        <title>Genomic Encyclopedia of Type Strains, Phase III (KMG-III): the genomes of soil and plant-associated and newly described type strains.</title>
        <authorList>
            <person name="Whitman W."/>
        </authorList>
    </citation>
    <scope>NUCLEOTIDE SEQUENCE [LARGE SCALE GENOMIC DNA]</scope>
    <source>
        <strain evidence="2 3">CECT 8236</strain>
    </source>
</reference>
<dbReference type="SUPFAM" id="SSF50129">
    <property type="entry name" value="GroES-like"/>
    <property type="match status" value="1"/>
</dbReference>
<dbReference type="PANTHER" id="PTHR43677">
    <property type="entry name" value="SHORT-CHAIN DEHYDROGENASE/REDUCTASE"/>
    <property type="match status" value="1"/>
</dbReference>
<dbReference type="InterPro" id="IPR051397">
    <property type="entry name" value="Zn-ADH-like_protein"/>
</dbReference>
<accession>A0A3D9IS40</accession>
<dbReference type="InterPro" id="IPR014188">
    <property type="entry name" value="Acrylyl-CoA_reductase_AcuI"/>
</dbReference>
<dbReference type="InterPro" id="IPR013154">
    <property type="entry name" value="ADH-like_N"/>
</dbReference>
<evidence type="ECO:0000313" key="3">
    <source>
        <dbReference type="Proteomes" id="UP000256869"/>
    </source>
</evidence>
<keyword evidence="3" id="KW-1185">Reference proteome</keyword>
<dbReference type="InterPro" id="IPR020843">
    <property type="entry name" value="ER"/>
</dbReference>
<dbReference type="Proteomes" id="UP000256869">
    <property type="component" value="Unassembled WGS sequence"/>
</dbReference>
<dbReference type="PANTHER" id="PTHR43677:SF1">
    <property type="entry name" value="ACRYLYL-COA REDUCTASE ACUI-RELATED"/>
    <property type="match status" value="1"/>
</dbReference>
<dbReference type="SMART" id="SM00829">
    <property type="entry name" value="PKS_ER"/>
    <property type="match status" value="1"/>
</dbReference>
<feature type="domain" description="Enoyl reductase (ER)" evidence="1">
    <location>
        <begin position="13"/>
        <end position="326"/>
    </location>
</feature>
<dbReference type="OrthoDB" id="9782155at2"/>
<dbReference type="InterPro" id="IPR036291">
    <property type="entry name" value="NAD(P)-bd_dom_sf"/>
</dbReference>
<dbReference type="InterPro" id="IPR013149">
    <property type="entry name" value="ADH-like_C"/>
</dbReference>
<name>A0A3D9IS40_9BACL</name>
<organism evidence="2 3">
    <name type="scientific">Cohnella lupini</name>
    <dbReference type="NCBI Taxonomy" id="1294267"/>
    <lineage>
        <taxon>Bacteria</taxon>
        <taxon>Bacillati</taxon>
        <taxon>Bacillota</taxon>
        <taxon>Bacilli</taxon>
        <taxon>Bacillales</taxon>
        <taxon>Paenibacillaceae</taxon>
        <taxon>Cohnella</taxon>
    </lineage>
</organism>